<evidence type="ECO:0000313" key="1">
    <source>
        <dbReference type="EMBL" id="JAH91177.1"/>
    </source>
</evidence>
<reference evidence="1" key="1">
    <citation type="submission" date="2014-11" db="EMBL/GenBank/DDBJ databases">
        <authorList>
            <person name="Amaro Gonzalez C."/>
        </authorList>
    </citation>
    <scope>NUCLEOTIDE SEQUENCE</scope>
</reference>
<name>A0A0E9WLE4_ANGAN</name>
<sequence>MQKVKTCKIIAYFLKSLKDEKPLQAQHTEHITARIPPSYFL</sequence>
<protein>
    <submittedName>
        <fullName evidence="1">Uncharacterized protein</fullName>
    </submittedName>
</protein>
<organism evidence="1">
    <name type="scientific">Anguilla anguilla</name>
    <name type="common">European freshwater eel</name>
    <name type="synonym">Muraena anguilla</name>
    <dbReference type="NCBI Taxonomy" id="7936"/>
    <lineage>
        <taxon>Eukaryota</taxon>
        <taxon>Metazoa</taxon>
        <taxon>Chordata</taxon>
        <taxon>Craniata</taxon>
        <taxon>Vertebrata</taxon>
        <taxon>Euteleostomi</taxon>
        <taxon>Actinopterygii</taxon>
        <taxon>Neopterygii</taxon>
        <taxon>Teleostei</taxon>
        <taxon>Anguilliformes</taxon>
        <taxon>Anguillidae</taxon>
        <taxon>Anguilla</taxon>
    </lineage>
</organism>
<proteinExistence type="predicted"/>
<dbReference type="EMBL" id="GBXM01017400">
    <property type="protein sequence ID" value="JAH91177.1"/>
    <property type="molecule type" value="Transcribed_RNA"/>
</dbReference>
<reference evidence="1" key="2">
    <citation type="journal article" date="2015" name="Fish Shellfish Immunol.">
        <title>Early steps in the European eel (Anguilla anguilla)-Vibrio vulnificus interaction in the gills: Role of the RtxA13 toxin.</title>
        <authorList>
            <person name="Callol A."/>
            <person name="Pajuelo D."/>
            <person name="Ebbesson L."/>
            <person name="Teles M."/>
            <person name="MacKenzie S."/>
            <person name="Amaro C."/>
        </authorList>
    </citation>
    <scope>NUCLEOTIDE SEQUENCE</scope>
</reference>
<accession>A0A0E9WLE4</accession>
<dbReference type="AlphaFoldDB" id="A0A0E9WLE4"/>